<dbReference type="OrthoDB" id="280334at2"/>
<keyword evidence="5" id="KW-0969">Cilium</keyword>
<dbReference type="PATRIC" id="fig|688269.3.peg.1849"/>
<keyword evidence="5" id="KW-0966">Cell projection</keyword>
<dbReference type="eggNOG" id="COG1843">
    <property type="taxonomic scope" value="Bacteria"/>
</dbReference>
<name>F7YW65_9THEM</name>
<evidence type="ECO:0000256" key="2">
    <source>
        <dbReference type="ARBA" id="ARBA00022795"/>
    </source>
</evidence>
<dbReference type="RefSeq" id="WP_013933045.1">
    <property type="nucleotide sequence ID" value="NC_015707.1"/>
</dbReference>
<dbReference type="AlphaFoldDB" id="F7YW65"/>
<protein>
    <recommendedName>
        <fullName evidence="3">Basal-body rod modification protein FlgD</fullName>
    </recommendedName>
</protein>
<dbReference type="Pfam" id="PF13860">
    <property type="entry name" value="FlgD_ig"/>
    <property type="match status" value="1"/>
</dbReference>
<keyword evidence="2 3" id="KW-1005">Bacterial flagellum biogenesis</keyword>
<dbReference type="HOGENOM" id="CLU_047535_0_1_0"/>
<evidence type="ECO:0000256" key="3">
    <source>
        <dbReference type="RuleBase" id="RU362076"/>
    </source>
</evidence>
<keyword evidence="5" id="KW-0282">Flagellum</keyword>
<dbReference type="EMBL" id="CP002351">
    <property type="protein sequence ID" value="AEH51837.1"/>
    <property type="molecule type" value="Genomic_DNA"/>
</dbReference>
<dbReference type="Gene3D" id="2.60.40.4070">
    <property type="match status" value="1"/>
</dbReference>
<dbReference type="Gene3D" id="2.30.30.910">
    <property type="match status" value="1"/>
</dbReference>
<dbReference type="InterPro" id="IPR025965">
    <property type="entry name" value="FlgD/Vpr_Ig-like"/>
</dbReference>
<sequence>MINAISNQMYFPTQTTRKPSNTLDKDAFLLLLITQLKNQNPLEPMDNKDFIAQLAQFSTLEQITNMTKSIEKFLTLQQGALQAQAASLIGKYAVVQSDEITVSNGVAESIIFELDESAPVVVRIYDSNGKLIKEVTSNVLEKGTHAFQWDGRDSTGLPVADGTYKYAVYKINSDGSETIISGVDGGKIESVKFKNNQIYVYINGKEYPLASVVEIAQEG</sequence>
<reference evidence="5 6" key="1">
    <citation type="submission" date="2010-11" db="EMBL/GenBank/DDBJ databases">
        <title>The complete genome of Thermotoga thermarum DSM 5069.</title>
        <authorList>
            <consortium name="US DOE Joint Genome Institute (JGI-PGF)"/>
            <person name="Lucas S."/>
            <person name="Copeland A."/>
            <person name="Lapidus A."/>
            <person name="Bruce D."/>
            <person name="Goodwin L."/>
            <person name="Pitluck S."/>
            <person name="Kyrpides N."/>
            <person name="Mavromatis K."/>
            <person name="Ivanova N."/>
            <person name="Zeytun A."/>
            <person name="Brettin T."/>
            <person name="Detter J.C."/>
            <person name="Tapia R."/>
            <person name="Han C."/>
            <person name="Land M."/>
            <person name="Hauser L."/>
            <person name="Markowitz V."/>
            <person name="Cheng J.-F."/>
            <person name="Hugenholtz P."/>
            <person name="Woyke T."/>
            <person name="Wu D."/>
            <person name="Spring S."/>
            <person name="Schroeder M."/>
            <person name="Brambilla E."/>
            <person name="Klenk H.-P."/>
            <person name="Eisen J.A."/>
        </authorList>
    </citation>
    <scope>NUCLEOTIDE SEQUENCE [LARGE SCALE GENOMIC DNA]</scope>
    <source>
        <strain evidence="5 6">DSM 5069</strain>
    </source>
</reference>
<proteinExistence type="inferred from homology"/>
<comment type="function">
    <text evidence="3">Required for flagellar hook formation. May act as a scaffolding protein.</text>
</comment>
<dbReference type="GO" id="GO:0044781">
    <property type="term" value="P:bacterial-type flagellum organization"/>
    <property type="evidence" value="ECO:0007669"/>
    <property type="project" value="UniProtKB-UniRule"/>
</dbReference>
<feature type="domain" description="FlgD/Vpr Ig-like" evidence="4">
    <location>
        <begin position="98"/>
        <end position="173"/>
    </location>
</feature>
<dbReference type="KEGG" id="tta:Theth_1795"/>
<evidence type="ECO:0000259" key="4">
    <source>
        <dbReference type="Pfam" id="PF13860"/>
    </source>
</evidence>
<comment type="similarity">
    <text evidence="1 3">Belongs to the FlgD family.</text>
</comment>
<evidence type="ECO:0000256" key="1">
    <source>
        <dbReference type="ARBA" id="ARBA00010577"/>
    </source>
</evidence>
<dbReference type="STRING" id="688269.Theth_1795"/>
<gene>
    <name evidence="5" type="ORF">Theth_1795</name>
</gene>
<evidence type="ECO:0000313" key="6">
    <source>
        <dbReference type="Proteomes" id="UP000006804"/>
    </source>
</evidence>
<dbReference type="Proteomes" id="UP000006804">
    <property type="component" value="Chromosome"/>
</dbReference>
<evidence type="ECO:0000313" key="5">
    <source>
        <dbReference type="EMBL" id="AEH51837.1"/>
    </source>
</evidence>
<organism evidence="5 6">
    <name type="scientific">Pseudothermotoga thermarum DSM 5069</name>
    <dbReference type="NCBI Taxonomy" id="688269"/>
    <lineage>
        <taxon>Bacteria</taxon>
        <taxon>Thermotogati</taxon>
        <taxon>Thermotogota</taxon>
        <taxon>Thermotogae</taxon>
        <taxon>Thermotogales</taxon>
        <taxon>Thermotogaceae</taxon>
        <taxon>Pseudothermotoga</taxon>
    </lineage>
</organism>
<keyword evidence="6" id="KW-1185">Reference proteome</keyword>
<accession>F7YW65</accession>
<dbReference type="InterPro" id="IPR005648">
    <property type="entry name" value="FlgD"/>
</dbReference>
<dbReference type="Pfam" id="PF03963">
    <property type="entry name" value="FlgD"/>
    <property type="match status" value="1"/>
</dbReference>